<dbReference type="SMART" id="SM00131">
    <property type="entry name" value="KU"/>
    <property type="match status" value="1"/>
</dbReference>
<dbReference type="PRINTS" id="PR00759">
    <property type="entry name" value="BASICPTASE"/>
</dbReference>
<dbReference type="GO" id="GO:0048019">
    <property type="term" value="F:receptor antagonist activity"/>
    <property type="evidence" value="ECO:0007669"/>
    <property type="project" value="TreeGrafter"/>
</dbReference>
<keyword evidence="8" id="KW-1185">Reference proteome</keyword>
<evidence type="ECO:0000256" key="2">
    <source>
        <dbReference type="ARBA" id="ARBA00022525"/>
    </source>
</evidence>
<evidence type="ECO:0000313" key="8">
    <source>
        <dbReference type="Proteomes" id="UP000008792"/>
    </source>
</evidence>
<dbReference type="InterPro" id="IPR002223">
    <property type="entry name" value="Kunitz_BPTI"/>
</dbReference>
<keyword evidence="3 5" id="KW-0732">Signal</keyword>
<dbReference type="PROSITE" id="PS00280">
    <property type="entry name" value="BPTI_KUNITZ_1"/>
    <property type="match status" value="1"/>
</dbReference>
<dbReference type="AlphaFoldDB" id="A0A0Q9W137"/>
<evidence type="ECO:0000256" key="4">
    <source>
        <dbReference type="ARBA" id="ARBA00023157"/>
    </source>
</evidence>
<dbReference type="InterPro" id="IPR036880">
    <property type="entry name" value="Kunitz_BPTI_sf"/>
</dbReference>
<evidence type="ECO:0000256" key="3">
    <source>
        <dbReference type="ARBA" id="ARBA00022729"/>
    </source>
</evidence>
<gene>
    <name evidence="7" type="primary">Dvir\GJ25858</name>
    <name evidence="7" type="ORF">Dvir_GJ25858</name>
</gene>
<dbReference type="InParanoid" id="A0A0Q9W137"/>
<dbReference type="CDD" id="cd00109">
    <property type="entry name" value="Kunitz-type"/>
    <property type="match status" value="1"/>
</dbReference>
<dbReference type="Pfam" id="PF00014">
    <property type="entry name" value="Kunitz_BPTI"/>
    <property type="match status" value="1"/>
</dbReference>
<evidence type="ECO:0000259" key="6">
    <source>
        <dbReference type="PROSITE" id="PS50279"/>
    </source>
</evidence>
<dbReference type="Proteomes" id="UP000008792">
    <property type="component" value="Unassembled WGS sequence"/>
</dbReference>
<dbReference type="Gene3D" id="4.10.410.10">
    <property type="entry name" value="Pancreatic trypsin inhibitor Kunitz domain"/>
    <property type="match status" value="1"/>
</dbReference>
<dbReference type="PANTHER" id="PTHR45938">
    <property type="entry name" value="ACP24A4-RELATED"/>
    <property type="match status" value="1"/>
</dbReference>
<dbReference type="GO" id="GO:0005615">
    <property type="term" value="C:extracellular space"/>
    <property type="evidence" value="ECO:0007669"/>
    <property type="project" value="TreeGrafter"/>
</dbReference>
<feature type="signal peptide" evidence="5">
    <location>
        <begin position="1"/>
        <end position="20"/>
    </location>
</feature>
<keyword evidence="4" id="KW-1015">Disulfide bond</keyword>
<reference evidence="7 8" key="1">
    <citation type="journal article" date="2007" name="Nature">
        <title>Evolution of genes and genomes on the Drosophila phylogeny.</title>
        <authorList>
            <consortium name="Drosophila 12 Genomes Consortium"/>
            <person name="Clark A.G."/>
            <person name="Eisen M.B."/>
            <person name="Smith D.R."/>
            <person name="Bergman C.M."/>
            <person name="Oliver B."/>
            <person name="Markow T.A."/>
            <person name="Kaufman T.C."/>
            <person name="Kellis M."/>
            <person name="Gelbart W."/>
            <person name="Iyer V.N."/>
            <person name="Pollard D.A."/>
            <person name="Sackton T.B."/>
            <person name="Larracuente A.M."/>
            <person name="Singh N.D."/>
            <person name="Abad J.P."/>
            <person name="Abt D.N."/>
            <person name="Adryan B."/>
            <person name="Aguade M."/>
            <person name="Akashi H."/>
            <person name="Anderson W.W."/>
            <person name="Aquadro C.F."/>
            <person name="Ardell D.H."/>
            <person name="Arguello R."/>
            <person name="Artieri C.G."/>
            <person name="Barbash D.A."/>
            <person name="Barker D."/>
            <person name="Barsanti P."/>
            <person name="Batterham P."/>
            <person name="Batzoglou S."/>
            <person name="Begun D."/>
            <person name="Bhutkar A."/>
            <person name="Blanco E."/>
            <person name="Bosak S.A."/>
            <person name="Bradley R.K."/>
            <person name="Brand A.D."/>
            <person name="Brent M.R."/>
            <person name="Brooks A.N."/>
            <person name="Brown R.H."/>
            <person name="Butlin R.K."/>
            <person name="Caggese C."/>
            <person name="Calvi B.R."/>
            <person name="Bernardo de Carvalho A."/>
            <person name="Caspi A."/>
            <person name="Castrezana S."/>
            <person name="Celniker S.E."/>
            <person name="Chang J.L."/>
            <person name="Chapple C."/>
            <person name="Chatterji S."/>
            <person name="Chinwalla A."/>
            <person name="Civetta A."/>
            <person name="Clifton S.W."/>
            <person name="Comeron J.M."/>
            <person name="Costello J.C."/>
            <person name="Coyne J.A."/>
            <person name="Daub J."/>
            <person name="David R.G."/>
            <person name="Delcher A.L."/>
            <person name="Delehaunty K."/>
            <person name="Do C.B."/>
            <person name="Ebling H."/>
            <person name="Edwards K."/>
            <person name="Eickbush T."/>
            <person name="Evans J.D."/>
            <person name="Filipski A."/>
            <person name="Findeiss S."/>
            <person name="Freyhult E."/>
            <person name="Fulton L."/>
            <person name="Fulton R."/>
            <person name="Garcia A.C."/>
            <person name="Gardiner A."/>
            <person name="Garfield D.A."/>
            <person name="Garvin B.E."/>
            <person name="Gibson G."/>
            <person name="Gilbert D."/>
            <person name="Gnerre S."/>
            <person name="Godfrey J."/>
            <person name="Good R."/>
            <person name="Gotea V."/>
            <person name="Gravely B."/>
            <person name="Greenberg A.J."/>
            <person name="Griffiths-Jones S."/>
            <person name="Gross S."/>
            <person name="Guigo R."/>
            <person name="Gustafson E.A."/>
            <person name="Haerty W."/>
            <person name="Hahn M.W."/>
            <person name="Halligan D.L."/>
            <person name="Halpern A.L."/>
            <person name="Halter G.M."/>
            <person name="Han M.V."/>
            <person name="Heger A."/>
            <person name="Hillier L."/>
            <person name="Hinrichs A.S."/>
            <person name="Holmes I."/>
            <person name="Hoskins R.A."/>
            <person name="Hubisz M.J."/>
            <person name="Hultmark D."/>
            <person name="Huntley M.A."/>
            <person name="Jaffe D.B."/>
            <person name="Jagadeeshan S."/>
            <person name="Jeck W.R."/>
            <person name="Johnson J."/>
            <person name="Jones C.D."/>
            <person name="Jordan W.C."/>
            <person name="Karpen G.H."/>
            <person name="Kataoka E."/>
            <person name="Keightley P.D."/>
            <person name="Kheradpour P."/>
            <person name="Kirkness E.F."/>
            <person name="Koerich L.B."/>
            <person name="Kristiansen K."/>
            <person name="Kudrna D."/>
            <person name="Kulathinal R.J."/>
            <person name="Kumar S."/>
            <person name="Kwok R."/>
            <person name="Lander E."/>
            <person name="Langley C.H."/>
            <person name="Lapoint R."/>
            <person name="Lazzaro B.P."/>
            <person name="Lee S.J."/>
            <person name="Levesque L."/>
            <person name="Li R."/>
            <person name="Lin C.F."/>
            <person name="Lin M.F."/>
            <person name="Lindblad-Toh K."/>
            <person name="Llopart A."/>
            <person name="Long M."/>
            <person name="Low L."/>
            <person name="Lozovsky E."/>
            <person name="Lu J."/>
            <person name="Luo M."/>
            <person name="Machado C.A."/>
            <person name="Makalowski W."/>
            <person name="Marzo M."/>
            <person name="Matsuda M."/>
            <person name="Matzkin L."/>
            <person name="McAllister B."/>
            <person name="McBride C.S."/>
            <person name="McKernan B."/>
            <person name="McKernan K."/>
            <person name="Mendez-Lago M."/>
            <person name="Minx P."/>
            <person name="Mollenhauer M.U."/>
            <person name="Montooth K."/>
            <person name="Mount S.M."/>
            <person name="Mu X."/>
            <person name="Myers E."/>
            <person name="Negre B."/>
            <person name="Newfeld S."/>
            <person name="Nielsen R."/>
            <person name="Noor M.A."/>
            <person name="O'Grady P."/>
            <person name="Pachter L."/>
            <person name="Papaceit M."/>
            <person name="Parisi M.J."/>
            <person name="Parisi M."/>
            <person name="Parts L."/>
            <person name="Pedersen J.S."/>
            <person name="Pesole G."/>
            <person name="Phillippy A.M."/>
            <person name="Ponting C.P."/>
            <person name="Pop M."/>
            <person name="Porcelli D."/>
            <person name="Powell J.R."/>
            <person name="Prohaska S."/>
            <person name="Pruitt K."/>
            <person name="Puig M."/>
            <person name="Quesneville H."/>
            <person name="Ram K.R."/>
            <person name="Rand D."/>
            <person name="Rasmussen M.D."/>
            <person name="Reed L.K."/>
            <person name="Reenan R."/>
            <person name="Reily A."/>
            <person name="Remington K.A."/>
            <person name="Rieger T.T."/>
            <person name="Ritchie M.G."/>
            <person name="Robin C."/>
            <person name="Rogers Y.H."/>
            <person name="Rohde C."/>
            <person name="Rozas J."/>
            <person name="Rubenfield M.J."/>
            <person name="Ruiz A."/>
            <person name="Russo S."/>
            <person name="Salzberg S.L."/>
            <person name="Sanchez-Gracia A."/>
            <person name="Saranga D.J."/>
            <person name="Sato H."/>
            <person name="Schaeffer S.W."/>
            <person name="Schatz M.C."/>
            <person name="Schlenke T."/>
            <person name="Schwartz R."/>
            <person name="Segarra C."/>
            <person name="Singh R.S."/>
            <person name="Sirot L."/>
            <person name="Sirota M."/>
            <person name="Sisneros N.B."/>
            <person name="Smith C.D."/>
            <person name="Smith T.F."/>
            <person name="Spieth J."/>
            <person name="Stage D.E."/>
            <person name="Stark A."/>
            <person name="Stephan W."/>
            <person name="Strausberg R.L."/>
            <person name="Strempel S."/>
            <person name="Sturgill D."/>
            <person name="Sutton G."/>
            <person name="Sutton G.G."/>
            <person name="Tao W."/>
            <person name="Teichmann S."/>
            <person name="Tobari Y.N."/>
            <person name="Tomimura Y."/>
            <person name="Tsolas J.M."/>
            <person name="Valente V.L."/>
            <person name="Venter E."/>
            <person name="Venter J.C."/>
            <person name="Vicario S."/>
            <person name="Vieira F.G."/>
            <person name="Vilella A.J."/>
            <person name="Villasante A."/>
            <person name="Walenz B."/>
            <person name="Wang J."/>
            <person name="Wasserman M."/>
            <person name="Watts T."/>
            <person name="Wilson D."/>
            <person name="Wilson R.K."/>
            <person name="Wing R.A."/>
            <person name="Wolfner M.F."/>
            <person name="Wong A."/>
            <person name="Wong G.K."/>
            <person name="Wu C.I."/>
            <person name="Wu G."/>
            <person name="Yamamoto D."/>
            <person name="Yang H.P."/>
            <person name="Yang S.P."/>
            <person name="Yorke J.A."/>
            <person name="Yoshida K."/>
            <person name="Zdobnov E."/>
            <person name="Zhang P."/>
            <person name="Zhang Y."/>
            <person name="Zimin A.V."/>
            <person name="Baldwin J."/>
            <person name="Abdouelleil A."/>
            <person name="Abdulkadir J."/>
            <person name="Abebe A."/>
            <person name="Abera B."/>
            <person name="Abreu J."/>
            <person name="Acer S.C."/>
            <person name="Aftuck L."/>
            <person name="Alexander A."/>
            <person name="An P."/>
            <person name="Anderson E."/>
            <person name="Anderson S."/>
            <person name="Arachi H."/>
            <person name="Azer M."/>
            <person name="Bachantsang P."/>
            <person name="Barry A."/>
            <person name="Bayul T."/>
            <person name="Berlin A."/>
            <person name="Bessette D."/>
            <person name="Bloom T."/>
            <person name="Blye J."/>
            <person name="Boguslavskiy L."/>
            <person name="Bonnet C."/>
            <person name="Boukhgalter B."/>
            <person name="Bourzgui I."/>
            <person name="Brown A."/>
            <person name="Cahill P."/>
            <person name="Channer S."/>
            <person name="Cheshatsang Y."/>
            <person name="Chuda L."/>
            <person name="Citroen M."/>
            <person name="Collymore A."/>
            <person name="Cooke P."/>
            <person name="Costello M."/>
            <person name="D'Aco K."/>
            <person name="Daza R."/>
            <person name="De Haan G."/>
            <person name="DeGray S."/>
            <person name="DeMaso C."/>
            <person name="Dhargay N."/>
            <person name="Dooley K."/>
            <person name="Dooley E."/>
            <person name="Doricent M."/>
            <person name="Dorje P."/>
            <person name="Dorjee K."/>
            <person name="Dupes A."/>
            <person name="Elong R."/>
            <person name="Falk J."/>
            <person name="Farina A."/>
            <person name="Faro S."/>
            <person name="Ferguson D."/>
            <person name="Fisher S."/>
            <person name="Foley C.D."/>
            <person name="Franke A."/>
            <person name="Friedrich D."/>
            <person name="Gadbois L."/>
            <person name="Gearin G."/>
            <person name="Gearin C.R."/>
            <person name="Giannoukos G."/>
            <person name="Goode T."/>
            <person name="Graham J."/>
            <person name="Grandbois E."/>
            <person name="Grewal S."/>
            <person name="Gyaltsen K."/>
            <person name="Hafez N."/>
            <person name="Hagos B."/>
            <person name="Hall J."/>
            <person name="Henson C."/>
            <person name="Hollinger A."/>
            <person name="Honan T."/>
            <person name="Huard M.D."/>
            <person name="Hughes L."/>
            <person name="Hurhula B."/>
            <person name="Husby M.E."/>
            <person name="Kamat A."/>
            <person name="Kanga B."/>
            <person name="Kashin S."/>
            <person name="Khazanovich D."/>
            <person name="Kisner P."/>
            <person name="Lance K."/>
            <person name="Lara M."/>
            <person name="Lee W."/>
            <person name="Lennon N."/>
            <person name="Letendre F."/>
            <person name="LeVine R."/>
            <person name="Lipovsky A."/>
            <person name="Liu X."/>
            <person name="Liu J."/>
            <person name="Liu S."/>
            <person name="Lokyitsang T."/>
            <person name="Lokyitsang Y."/>
            <person name="Lubonja R."/>
            <person name="Lui A."/>
            <person name="MacDonald P."/>
            <person name="Magnisalis V."/>
            <person name="Maru K."/>
            <person name="Matthews C."/>
            <person name="McCusker W."/>
            <person name="McDonough S."/>
            <person name="Mehta T."/>
            <person name="Meldrim J."/>
            <person name="Meneus L."/>
            <person name="Mihai O."/>
            <person name="Mihalev A."/>
            <person name="Mihova T."/>
            <person name="Mittelman R."/>
            <person name="Mlenga V."/>
            <person name="Montmayeur A."/>
            <person name="Mulrain L."/>
            <person name="Navidi A."/>
            <person name="Naylor J."/>
            <person name="Negash T."/>
            <person name="Nguyen T."/>
            <person name="Nguyen N."/>
            <person name="Nicol R."/>
            <person name="Norbu C."/>
            <person name="Norbu N."/>
            <person name="Novod N."/>
            <person name="O'Neill B."/>
            <person name="Osman S."/>
            <person name="Markiewicz E."/>
            <person name="Oyono O.L."/>
            <person name="Patti C."/>
            <person name="Phunkhang P."/>
            <person name="Pierre F."/>
            <person name="Priest M."/>
            <person name="Raghuraman S."/>
            <person name="Rege F."/>
            <person name="Reyes R."/>
            <person name="Rise C."/>
            <person name="Rogov P."/>
            <person name="Ross K."/>
            <person name="Ryan E."/>
            <person name="Settipalli S."/>
            <person name="Shea T."/>
            <person name="Sherpa N."/>
            <person name="Shi L."/>
            <person name="Shih D."/>
            <person name="Sparrow T."/>
            <person name="Spaulding J."/>
            <person name="Stalker J."/>
            <person name="Stange-Thomann N."/>
            <person name="Stavropoulos S."/>
            <person name="Stone C."/>
            <person name="Strader C."/>
            <person name="Tesfaye S."/>
            <person name="Thomson T."/>
            <person name="Thoulutsang Y."/>
            <person name="Thoulutsang D."/>
            <person name="Topham K."/>
            <person name="Topping I."/>
            <person name="Tsamla T."/>
            <person name="Vassiliev H."/>
            <person name="Vo A."/>
            <person name="Wangchuk T."/>
            <person name="Wangdi T."/>
            <person name="Weiand M."/>
            <person name="Wilkinson J."/>
            <person name="Wilson A."/>
            <person name="Yadav S."/>
            <person name="Young G."/>
            <person name="Yu Q."/>
            <person name="Zembek L."/>
            <person name="Zhong D."/>
            <person name="Zimmer A."/>
            <person name="Zwirko Z."/>
            <person name="Jaffe D.B."/>
            <person name="Alvarez P."/>
            <person name="Brockman W."/>
            <person name="Butler J."/>
            <person name="Chin C."/>
            <person name="Gnerre S."/>
            <person name="Grabherr M."/>
            <person name="Kleber M."/>
            <person name="Mauceli E."/>
            <person name="MacCallum I."/>
        </authorList>
    </citation>
    <scope>NUCLEOTIDE SEQUENCE [LARGE SCALE GENOMIC DNA]</scope>
    <source>
        <strain evidence="8">Tucson 15010-1051.87</strain>
    </source>
</reference>
<protein>
    <recommendedName>
        <fullName evidence="6">BPTI/Kunitz inhibitor domain-containing protein</fullName>
    </recommendedName>
</protein>
<evidence type="ECO:0000256" key="5">
    <source>
        <dbReference type="SAM" id="SignalP"/>
    </source>
</evidence>
<dbReference type="PROSITE" id="PS50279">
    <property type="entry name" value="BPTI_KUNITZ_2"/>
    <property type="match status" value="1"/>
</dbReference>
<evidence type="ECO:0000256" key="1">
    <source>
        <dbReference type="ARBA" id="ARBA00004613"/>
    </source>
</evidence>
<dbReference type="FunCoup" id="A0A0Q9W137">
    <property type="interactions" value="17"/>
</dbReference>
<accession>A0A0Q9W137</accession>
<proteinExistence type="predicted"/>
<dbReference type="PANTHER" id="PTHR45938:SF7">
    <property type="entry name" value="WAP, KAZAL, IMMUNOGLOBULIN, KUNITZ AND NTR DOMAIN-CONTAINING PROTEIN 2"/>
    <property type="match status" value="1"/>
</dbReference>
<dbReference type="SUPFAM" id="SSF57362">
    <property type="entry name" value="BPTI-like"/>
    <property type="match status" value="1"/>
</dbReference>
<evidence type="ECO:0000313" key="7">
    <source>
        <dbReference type="EMBL" id="KRF78826.1"/>
    </source>
</evidence>
<feature type="chain" id="PRO_5006386371" description="BPTI/Kunitz inhibitor domain-containing protein" evidence="5">
    <location>
        <begin position="21"/>
        <end position="103"/>
    </location>
</feature>
<keyword evidence="2" id="KW-0964">Secreted</keyword>
<dbReference type="InterPro" id="IPR020901">
    <property type="entry name" value="Prtase_inh_Kunz-CS"/>
</dbReference>
<organism evidence="7 8">
    <name type="scientific">Drosophila virilis</name>
    <name type="common">Fruit fly</name>
    <dbReference type="NCBI Taxonomy" id="7244"/>
    <lineage>
        <taxon>Eukaryota</taxon>
        <taxon>Metazoa</taxon>
        <taxon>Ecdysozoa</taxon>
        <taxon>Arthropoda</taxon>
        <taxon>Hexapoda</taxon>
        <taxon>Insecta</taxon>
        <taxon>Pterygota</taxon>
        <taxon>Neoptera</taxon>
        <taxon>Endopterygota</taxon>
        <taxon>Diptera</taxon>
        <taxon>Brachycera</taxon>
        <taxon>Muscomorpha</taxon>
        <taxon>Ephydroidea</taxon>
        <taxon>Drosophilidae</taxon>
        <taxon>Drosophila</taxon>
    </lineage>
</organism>
<name>A0A0Q9W137_DROVI</name>
<dbReference type="SMR" id="A0A0Q9W137"/>
<dbReference type="GO" id="GO:0004867">
    <property type="term" value="F:serine-type endopeptidase inhibitor activity"/>
    <property type="evidence" value="ECO:0007669"/>
    <property type="project" value="InterPro"/>
</dbReference>
<comment type="subcellular location">
    <subcellularLocation>
        <location evidence="1">Secreted</location>
    </subcellularLocation>
</comment>
<dbReference type="GO" id="GO:0050431">
    <property type="term" value="F:transforming growth factor beta binding"/>
    <property type="evidence" value="ECO:0007669"/>
    <property type="project" value="TreeGrafter"/>
</dbReference>
<dbReference type="EMBL" id="CH940652">
    <property type="protein sequence ID" value="KRF78826.1"/>
    <property type="molecule type" value="Genomic_DNA"/>
</dbReference>
<feature type="domain" description="BPTI/Kunitz inhibitor" evidence="6">
    <location>
        <begin position="34"/>
        <end position="84"/>
    </location>
</feature>
<sequence>MRITMQLSVLLCLLLTLATAYKLDKATKQRKEICTLDAQYGNCKGHQWKWYYDFVRDRCRQFDFSGCGGNQNLFHSQSSCIDYCLNPSSKYNMQDFENDYGSK</sequence>